<dbReference type="NCBIfam" id="NF041205">
    <property type="entry name" value="VdcD"/>
    <property type="match status" value="1"/>
</dbReference>
<reference evidence="1 2" key="1">
    <citation type="journal article" date="2019" name="Int. J. Syst. Evol. Microbiol.">
        <title>The Global Catalogue of Microorganisms (GCM) 10K type strain sequencing project: providing services to taxonomists for standard genome sequencing and annotation.</title>
        <authorList>
            <consortium name="The Broad Institute Genomics Platform"/>
            <consortium name="The Broad Institute Genome Sequencing Center for Infectious Disease"/>
            <person name="Wu L."/>
            <person name="Ma J."/>
        </authorList>
    </citation>
    <scope>NUCLEOTIDE SEQUENCE [LARGE SCALE GENOMIC DNA]</scope>
    <source>
        <strain evidence="1 2">JCM 10303</strain>
    </source>
</reference>
<dbReference type="InterPro" id="IPR047707">
    <property type="entry name" value="VdcD-like"/>
</dbReference>
<comment type="caution">
    <text evidence="1">The sequence shown here is derived from an EMBL/GenBank/DDBJ whole genome shotgun (WGS) entry which is preliminary data.</text>
</comment>
<organism evidence="1 2">
    <name type="scientific">Saccharopolyspora erythraea</name>
    <name type="common">Streptomyces erythraeus</name>
    <dbReference type="NCBI Taxonomy" id="1836"/>
    <lineage>
        <taxon>Bacteria</taxon>
        <taxon>Bacillati</taxon>
        <taxon>Actinomycetota</taxon>
        <taxon>Actinomycetes</taxon>
        <taxon>Pseudonocardiales</taxon>
        <taxon>Pseudonocardiaceae</taxon>
        <taxon>Saccharopolyspora</taxon>
    </lineage>
</organism>
<dbReference type="Pfam" id="PF26358">
    <property type="entry name" value="EcdD_BsdD_detox"/>
    <property type="match status" value="1"/>
</dbReference>
<sequence>MMCPRCAWQEVRRLAVSPVAGVWEVLQCARCLYAWRTTEPDRRTCRESYPQAFRMTQADIDAAPELPAVPPLREGA</sequence>
<evidence type="ECO:0000313" key="1">
    <source>
        <dbReference type="EMBL" id="GAA0521110.1"/>
    </source>
</evidence>
<proteinExistence type="predicted"/>
<evidence type="ECO:0000313" key="2">
    <source>
        <dbReference type="Proteomes" id="UP001500729"/>
    </source>
</evidence>
<protein>
    <submittedName>
        <fullName evidence="1">Non-oxidative hydroxyarylic acid decarboxylases subunit D</fullName>
    </submittedName>
</protein>
<name>A0ABN1CKU8_SACER</name>
<dbReference type="RefSeq" id="WP_011873560.1">
    <property type="nucleotide sequence ID" value="NZ_CP069353.1"/>
</dbReference>
<dbReference type="Proteomes" id="UP001500729">
    <property type="component" value="Unassembled WGS sequence"/>
</dbReference>
<gene>
    <name evidence="1" type="ORF">GCM10009533_20250</name>
</gene>
<accession>A0ABN1CKU8</accession>
<dbReference type="EMBL" id="BAAAGS010000010">
    <property type="protein sequence ID" value="GAA0521110.1"/>
    <property type="molecule type" value="Genomic_DNA"/>
</dbReference>
<keyword evidence="2" id="KW-1185">Reference proteome</keyword>